<evidence type="ECO:0000313" key="1">
    <source>
        <dbReference type="EMBL" id="EPQ18141.1"/>
    </source>
</evidence>
<sequence length="59" mass="6861">MQKEMDGNCSEIYGRHQEGQSHFQTQVQAVLRLVGMRVRWRQALSEVVTTVLYNHSDLV</sequence>
<evidence type="ECO:0000313" key="2">
    <source>
        <dbReference type="EMBL" id="EPQ18142.1"/>
    </source>
</evidence>
<dbReference type="EMBL" id="KE164466">
    <property type="protein sequence ID" value="EPQ18141.1"/>
    <property type="molecule type" value="Genomic_DNA"/>
</dbReference>
<protein>
    <submittedName>
        <fullName evidence="1">Uncharacterized protein</fullName>
    </submittedName>
</protein>
<name>S7NL12_MYOBR</name>
<keyword evidence="3" id="KW-1185">Reference proteome</keyword>
<organism evidence="1 3">
    <name type="scientific">Myotis brandtii</name>
    <name type="common">Brandt's bat</name>
    <dbReference type="NCBI Taxonomy" id="109478"/>
    <lineage>
        <taxon>Eukaryota</taxon>
        <taxon>Metazoa</taxon>
        <taxon>Chordata</taxon>
        <taxon>Craniata</taxon>
        <taxon>Vertebrata</taxon>
        <taxon>Euteleostomi</taxon>
        <taxon>Mammalia</taxon>
        <taxon>Eutheria</taxon>
        <taxon>Laurasiatheria</taxon>
        <taxon>Chiroptera</taxon>
        <taxon>Yangochiroptera</taxon>
        <taxon>Vespertilionidae</taxon>
        <taxon>Myotis</taxon>
    </lineage>
</organism>
<reference evidence="1 3" key="1">
    <citation type="journal article" date="2013" name="Nat. Commun.">
        <title>Genome analysis reveals insights into physiology and longevity of the Brandt's bat Myotis brandtii.</title>
        <authorList>
            <person name="Seim I."/>
            <person name="Fang X."/>
            <person name="Xiong Z."/>
            <person name="Lobanov A.V."/>
            <person name="Huang Z."/>
            <person name="Ma S."/>
            <person name="Feng Y."/>
            <person name="Turanov A.A."/>
            <person name="Zhu Y."/>
            <person name="Lenz T.L."/>
            <person name="Gerashchenko M.V."/>
            <person name="Fan D."/>
            <person name="Hee Yim S."/>
            <person name="Yao X."/>
            <person name="Jordan D."/>
            <person name="Xiong Y."/>
            <person name="Ma Y."/>
            <person name="Lyapunov A.N."/>
            <person name="Chen G."/>
            <person name="Kulakova O.I."/>
            <person name="Sun Y."/>
            <person name="Lee S.G."/>
            <person name="Bronson R.T."/>
            <person name="Moskalev A.A."/>
            <person name="Sunyaev S.R."/>
            <person name="Zhang G."/>
            <person name="Krogh A."/>
            <person name="Wang J."/>
            <person name="Gladyshev V.N."/>
        </authorList>
    </citation>
    <scope>NUCLEOTIDE SEQUENCE [LARGE SCALE GENOMIC DNA]</scope>
</reference>
<proteinExistence type="predicted"/>
<accession>S7NL12</accession>
<dbReference type="EMBL" id="KE164466">
    <property type="protein sequence ID" value="EPQ18142.1"/>
    <property type="molecule type" value="Genomic_DNA"/>
</dbReference>
<dbReference type="AlphaFoldDB" id="S7NL12"/>
<gene>
    <name evidence="1" type="ORF">D623_10004504</name>
    <name evidence="2" type="ORF">D623_10004505</name>
</gene>
<evidence type="ECO:0000313" key="3">
    <source>
        <dbReference type="Proteomes" id="UP000052978"/>
    </source>
</evidence>
<dbReference type="Proteomes" id="UP000052978">
    <property type="component" value="Unassembled WGS sequence"/>
</dbReference>